<dbReference type="Proteomes" id="UP001515500">
    <property type="component" value="Chromosome 1"/>
</dbReference>
<keyword evidence="1" id="KW-1185">Reference proteome</keyword>
<evidence type="ECO:0000313" key="2">
    <source>
        <dbReference type="RefSeq" id="XP_039145155.1"/>
    </source>
</evidence>
<reference evidence="2" key="2">
    <citation type="submission" date="2025-08" db="UniProtKB">
        <authorList>
            <consortium name="RefSeq"/>
        </authorList>
    </citation>
    <scope>IDENTIFICATION</scope>
</reference>
<dbReference type="PANTHER" id="PTHR11439">
    <property type="entry name" value="GAG-POL-RELATED RETROTRANSPOSON"/>
    <property type="match status" value="1"/>
</dbReference>
<accession>A0AB40CYQ5</accession>
<sequence>MSVNQKLTKDKHGKDVDPSLYRSMIGSLLYLIANRPDISFSVGICARYQATPTKSHLKAVKRIIRYVHSNVEYGILYSKESNSHLAGYSDVDLARNIDDRKSTSGGCFHLSNNLVTWYSKKQSSISHSIAGAEYITVGSCCT</sequence>
<protein>
    <submittedName>
        <fullName evidence="2">Secreted RxLR effector protein 161-like</fullName>
    </submittedName>
</protein>
<gene>
    <name evidence="2" type="primary">LOC120282381</name>
</gene>
<dbReference type="RefSeq" id="XP_039145155.1">
    <property type="nucleotide sequence ID" value="XM_039289221.1"/>
</dbReference>
<dbReference type="PANTHER" id="PTHR11439:SF486">
    <property type="entry name" value="RLK (RECEPTOR-LIKE KINASE) PROTEIN, PUTATIVE-RELATED"/>
    <property type="match status" value="1"/>
</dbReference>
<dbReference type="CDD" id="cd09272">
    <property type="entry name" value="RNase_HI_RT_Ty1"/>
    <property type="match status" value="1"/>
</dbReference>
<dbReference type="AlphaFoldDB" id="A0AB40CYQ5"/>
<dbReference type="GeneID" id="120282381"/>
<name>A0AB40CYQ5_DIOCR</name>
<organism evidence="1 2">
    <name type="scientific">Dioscorea cayennensis subsp. rotundata</name>
    <name type="common">White Guinea yam</name>
    <name type="synonym">Dioscorea rotundata</name>
    <dbReference type="NCBI Taxonomy" id="55577"/>
    <lineage>
        <taxon>Eukaryota</taxon>
        <taxon>Viridiplantae</taxon>
        <taxon>Streptophyta</taxon>
        <taxon>Embryophyta</taxon>
        <taxon>Tracheophyta</taxon>
        <taxon>Spermatophyta</taxon>
        <taxon>Magnoliopsida</taxon>
        <taxon>Liliopsida</taxon>
        <taxon>Dioscoreales</taxon>
        <taxon>Dioscoreaceae</taxon>
        <taxon>Dioscorea</taxon>
    </lineage>
</organism>
<evidence type="ECO:0000313" key="1">
    <source>
        <dbReference type="Proteomes" id="UP001515500"/>
    </source>
</evidence>
<proteinExistence type="predicted"/>
<reference evidence="1" key="1">
    <citation type="submission" date="2025-05" db="UniProtKB">
        <authorList>
            <consortium name="RefSeq"/>
        </authorList>
    </citation>
    <scope>NUCLEOTIDE SEQUENCE [LARGE SCALE GENOMIC DNA]</scope>
</reference>